<sequence length="70" mass="7637">MPNLKLVGKKKDNMIPFISPAANCGCGSPAEYEVYEGKDRQPHCRGCMLEAVDNSVFITVRKIGGYDDAS</sequence>
<gene>
    <name evidence="1" type="ORF">J2Z28_000449</name>
</gene>
<protein>
    <submittedName>
        <fullName evidence="1">Uncharacterized protein</fullName>
    </submittedName>
</protein>
<organism evidence="1 2">
    <name type="scientific">Paenibacillus xylanexedens</name>
    <dbReference type="NCBI Taxonomy" id="528191"/>
    <lineage>
        <taxon>Bacteria</taxon>
        <taxon>Bacillati</taxon>
        <taxon>Bacillota</taxon>
        <taxon>Bacilli</taxon>
        <taxon>Bacillales</taxon>
        <taxon>Paenibacillaceae</taxon>
        <taxon>Paenibacillus</taxon>
    </lineage>
</organism>
<dbReference type="EMBL" id="JAGIKV010000001">
    <property type="protein sequence ID" value="MBP2243844.1"/>
    <property type="molecule type" value="Genomic_DNA"/>
</dbReference>
<name>A0ABS4RMA5_PAEXY</name>
<evidence type="ECO:0000313" key="1">
    <source>
        <dbReference type="EMBL" id="MBP2243844.1"/>
    </source>
</evidence>
<keyword evidence="2" id="KW-1185">Reference proteome</keyword>
<dbReference type="RefSeq" id="WP_211081042.1">
    <property type="nucleotide sequence ID" value="NZ_CBCSLC010000013.1"/>
</dbReference>
<accession>A0ABS4RMA5</accession>
<comment type="caution">
    <text evidence="1">The sequence shown here is derived from an EMBL/GenBank/DDBJ whole genome shotgun (WGS) entry which is preliminary data.</text>
</comment>
<proteinExistence type="predicted"/>
<reference evidence="1 2" key="1">
    <citation type="submission" date="2021-03" db="EMBL/GenBank/DDBJ databases">
        <title>Genomic Encyclopedia of Type Strains, Phase IV (KMG-IV): sequencing the most valuable type-strain genomes for metagenomic binning, comparative biology and taxonomic classification.</title>
        <authorList>
            <person name="Goeker M."/>
        </authorList>
    </citation>
    <scope>NUCLEOTIDE SEQUENCE [LARGE SCALE GENOMIC DNA]</scope>
    <source>
        <strain evidence="1 2">DSM 21292</strain>
    </source>
</reference>
<dbReference type="Proteomes" id="UP000810207">
    <property type="component" value="Unassembled WGS sequence"/>
</dbReference>
<evidence type="ECO:0000313" key="2">
    <source>
        <dbReference type="Proteomes" id="UP000810207"/>
    </source>
</evidence>